<gene>
    <name evidence="1" type="ORF">BT96DRAFT_821189</name>
</gene>
<reference evidence="1" key="1">
    <citation type="journal article" date="2019" name="Environ. Microbiol.">
        <title>Fungal ecological strategies reflected in gene transcription - a case study of two litter decomposers.</title>
        <authorList>
            <person name="Barbi F."/>
            <person name="Kohler A."/>
            <person name="Barry K."/>
            <person name="Baskaran P."/>
            <person name="Daum C."/>
            <person name="Fauchery L."/>
            <person name="Ihrmark K."/>
            <person name="Kuo A."/>
            <person name="LaButti K."/>
            <person name="Lipzen A."/>
            <person name="Morin E."/>
            <person name="Grigoriev I.V."/>
            <person name="Henrissat B."/>
            <person name="Lindahl B."/>
            <person name="Martin F."/>
        </authorList>
    </citation>
    <scope>NUCLEOTIDE SEQUENCE</scope>
    <source>
        <strain evidence="1">JB14</strain>
    </source>
</reference>
<evidence type="ECO:0000313" key="1">
    <source>
        <dbReference type="EMBL" id="KAE9398998.1"/>
    </source>
</evidence>
<organism evidence="1 2">
    <name type="scientific">Gymnopus androsaceus JB14</name>
    <dbReference type="NCBI Taxonomy" id="1447944"/>
    <lineage>
        <taxon>Eukaryota</taxon>
        <taxon>Fungi</taxon>
        <taxon>Dikarya</taxon>
        <taxon>Basidiomycota</taxon>
        <taxon>Agaricomycotina</taxon>
        <taxon>Agaricomycetes</taxon>
        <taxon>Agaricomycetidae</taxon>
        <taxon>Agaricales</taxon>
        <taxon>Marasmiineae</taxon>
        <taxon>Omphalotaceae</taxon>
        <taxon>Gymnopus</taxon>
    </lineage>
</organism>
<proteinExistence type="predicted"/>
<evidence type="ECO:0000313" key="2">
    <source>
        <dbReference type="Proteomes" id="UP000799118"/>
    </source>
</evidence>
<protein>
    <submittedName>
        <fullName evidence="1">Uncharacterized protein</fullName>
    </submittedName>
</protein>
<name>A0A6A4HNQ8_9AGAR</name>
<dbReference type="OrthoDB" id="162969at2759"/>
<sequence length="127" mass="14365">LQMTGALQKGNRMTIESLLNPDSERSMLDDSTDQAIFEAVMHSREAHENSEIYGSDDDKDDDAFLSAFPSRREALEAAATMQKFISEMDDPFARKLESLLEIFGRETQFEATCSMVNASITDFFHKK</sequence>
<dbReference type="AlphaFoldDB" id="A0A6A4HNQ8"/>
<feature type="non-terminal residue" evidence="1">
    <location>
        <position position="1"/>
    </location>
</feature>
<dbReference type="EMBL" id="ML769475">
    <property type="protein sequence ID" value="KAE9398998.1"/>
    <property type="molecule type" value="Genomic_DNA"/>
</dbReference>
<keyword evidence="2" id="KW-1185">Reference proteome</keyword>
<dbReference type="Proteomes" id="UP000799118">
    <property type="component" value="Unassembled WGS sequence"/>
</dbReference>
<accession>A0A6A4HNQ8</accession>